<dbReference type="InterPro" id="IPR026272">
    <property type="entry name" value="SdpI"/>
</dbReference>
<dbReference type="Pfam" id="PF13630">
    <property type="entry name" value="SdpI"/>
    <property type="match status" value="1"/>
</dbReference>
<dbReference type="PANTHER" id="PTHR37810">
    <property type="entry name" value="IMMUNITY PROTEIN SDPI"/>
    <property type="match status" value="1"/>
</dbReference>
<gene>
    <name evidence="3" type="ORF">SAMN02745219_01813</name>
</gene>
<accession>A0A1M6GSB4</accession>
<keyword evidence="1" id="KW-0812">Transmembrane</keyword>
<keyword evidence="4" id="KW-1185">Reference proteome</keyword>
<dbReference type="InterPro" id="IPR025962">
    <property type="entry name" value="SdpI/YhfL"/>
</dbReference>
<dbReference type="OrthoDB" id="9808690at2"/>
<keyword evidence="1" id="KW-0472">Membrane</keyword>
<evidence type="ECO:0000259" key="2">
    <source>
        <dbReference type="Pfam" id="PF07853"/>
    </source>
</evidence>
<feature type="transmembrane region" description="Helical" evidence="1">
    <location>
        <begin position="12"/>
        <end position="36"/>
    </location>
</feature>
<organism evidence="3 4">
    <name type="scientific">Desulfofundulus thermosubterraneus DSM 16057</name>
    <dbReference type="NCBI Taxonomy" id="1121432"/>
    <lineage>
        <taxon>Bacteria</taxon>
        <taxon>Bacillati</taxon>
        <taxon>Bacillota</taxon>
        <taxon>Clostridia</taxon>
        <taxon>Eubacteriales</taxon>
        <taxon>Peptococcaceae</taxon>
        <taxon>Desulfofundulus</taxon>
    </lineage>
</organism>
<dbReference type="RefSeq" id="WP_072869014.1">
    <property type="nucleotide sequence ID" value="NZ_FQZM01000020.1"/>
</dbReference>
<evidence type="ECO:0000313" key="4">
    <source>
        <dbReference type="Proteomes" id="UP000184529"/>
    </source>
</evidence>
<feature type="transmembrane region" description="Helical" evidence="1">
    <location>
        <begin position="196"/>
        <end position="216"/>
    </location>
</feature>
<evidence type="ECO:0000256" key="1">
    <source>
        <dbReference type="SAM" id="Phobius"/>
    </source>
</evidence>
<dbReference type="PANTHER" id="PTHR37810:SF5">
    <property type="entry name" value="IMMUNITY PROTEIN SDPI"/>
    <property type="match status" value="1"/>
</dbReference>
<protein>
    <submittedName>
        <fullName evidence="3">Uncharacterized membrane protein</fullName>
    </submittedName>
</protein>
<dbReference type="GO" id="GO:0009636">
    <property type="term" value="P:response to toxic substance"/>
    <property type="evidence" value="ECO:0007669"/>
    <property type="project" value="TreeGrafter"/>
</dbReference>
<dbReference type="PIRSF" id="PIRSF038959">
    <property type="entry name" value="SdpI"/>
    <property type="match status" value="1"/>
</dbReference>
<dbReference type="Pfam" id="PF07853">
    <property type="entry name" value="DUF1648"/>
    <property type="match status" value="1"/>
</dbReference>
<name>A0A1M6GSB4_9FIRM</name>
<dbReference type="EMBL" id="FQZM01000020">
    <property type="protein sequence ID" value="SHJ12818.1"/>
    <property type="molecule type" value="Genomic_DNA"/>
</dbReference>
<feature type="transmembrane region" description="Helical" evidence="1">
    <location>
        <begin position="123"/>
        <end position="143"/>
    </location>
</feature>
<sequence>MENNYRVDRKMVVGDWPALAVLLVMFIAGAATYPYLPELVPAHWNLRGEVDSYFSRFWGAFALPLLTGGIYLSMLFAPYIDPKRNNYLRFPEAYRAVRLGLVFFFATLHAMILAVALGGPADLVSRLTPLALGVFLVITGNYLTRVRFNYFFGIRTPWTLASEEVWRRTHRFAGPVFVLAGLVAVVAAFLPAPTNFVLGVGAIIGAAAISAIYSYVTYRRVQG</sequence>
<proteinExistence type="predicted"/>
<feature type="transmembrane region" description="Helical" evidence="1">
    <location>
        <begin position="96"/>
        <end position="117"/>
    </location>
</feature>
<feature type="domain" description="DUF1648" evidence="2">
    <location>
        <begin position="21"/>
        <end position="67"/>
    </location>
</feature>
<dbReference type="AlphaFoldDB" id="A0A1M6GSB4"/>
<keyword evidence="1" id="KW-1133">Transmembrane helix</keyword>
<feature type="transmembrane region" description="Helical" evidence="1">
    <location>
        <begin position="172"/>
        <end position="190"/>
    </location>
</feature>
<dbReference type="Proteomes" id="UP000184529">
    <property type="component" value="Unassembled WGS sequence"/>
</dbReference>
<dbReference type="STRING" id="1121432.SAMN02745219_01813"/>
<feature type="transmembrane region" description="Helical" evidence="1">
    <location>
        <begin position="56"/>
        <end position="76"/>
    </location>
</feature>
<dbReference type="InterPro" id="IPR012867">
    <property type="entry name" value="DUF1648"/>
</dbReference>
<evidence type="ECO:0000313" key="3">
    <source>
        <dbReference type="EMBL" id="SHJ12818.1"/>
    </source>
</evidence>
<reference evidence="4" key="1">
    <citation type="submission" date="2016-11" db="EMBL/GenBank/DDBJ databases">
        <authorList>
            <person name="Varghese N."/>
            <person name="Submissions S."/>
        </authorList>
    </citation>
    <scope>NUCLEOTIDE SEQUENCE [LARGE SCALE GENOMIC DNA]</scope>
    <source>
        <strain evidence="4">DSM 16057</strain>
    </source>
</reference>